<evidence type="ECO:0000259" key="1">
    <source>
        <dbReference type="Pfam" id="PF00370"/>
    </source>
</evidence>
<keyword evidence="3" id="KW-1185">Reference proteome</keyword>
<protein>
    <submittedName>
        <fullName evidence="2">Carbohydrate kinase, FGGY-like protein</fullName>
        <ecNumber evidence="2">2.7.1.-</ecNumber>
    </submittedName>
</protein>
<dbReference type="Gene3D" id="3.30.420.40">
    <property type="match status" value="1"/>
</dbReference>
<gene>
    <name evidence="2" type="primary">lyx_2</name>
    <name evidence="2" type="ORF">NCTC11224_02748</name>
</gene>
<evidence type="ECO:0000313" key="3">
    <source>
        <dbReference type="Proteomes" id="UP000251853"/>
    </source>
</evidence>
<dbReference type="InterPro" id="IPR018484">
    <property type="entry name" value="FGGY_N"/>
</dbReference>
<proteinExistence type="predicted"/>
<keyword evidence="2" id="KW-0808">Transferase</keyword>
<keyword evidence="2" id="KW-0418">Kinase</keyword>
<dbReference type="AlphaFoldDB" id="A0A2X2U4E6"/>
<dbReference type="SUPFAM" id="SSF53067">
    <property type="entry name" value="Actin-like ATPase domain"/>
    <property type="match status" value="1"/>
</dbReference>
<sequence length="71" mass="7537">MNQYLMGIDNGGSEIKCAILGLDGKASVVVGRRLPISVSAPGYTERDTLQVWEANADAIREAIEKAGISES</sequence>
<evidence type="ECO:0000313" key="2">
    <source>
        <dbReference type="EMBL" id="SQB11388.1"/>
    </source>
</evidence>
<feature type="domain" description="Carbohydrate kinase FGGY N-terminal" evidence="1">
    <location>
        <begin position="4"/>
        <end position="70"/>
    </location>
</feature>
<dbReference type="RefSeq" id="WP_112482070.1">
    <property type="nucleotide sequence ID" value="NZ_UAVW01000009.1"/>
</dbReference>
<dbReference type="EMBL" id="UAVW01000009">
    <property type="protein sequence ID" value="SQB11388.1"/>
    <property type="molecule type" value="Genomic_DNA"/>
</dbReference>
<accession>A0A2X2U4E6</accession>
<dbReference type="Proteomes" id="UP000251853">
    <property type="component" value="Unassembled WGS sequence"/>
</dbReference>
<dbReference type="InterPro" id="IPR043129">
    <property type="entry name" value="ATPase_NBD"/>
</dbReference>
<dbReference type="Pfam" id="PF00370">
    <property type="entry name" value="FGGY_N"/>
    <property type="match status" value="1"/>
</dbReference>
<name>A0A2X2U4E6_9FIRM</name>
<dbReference type="GO" id="GO:0005975">
    <property type="term" value="P:carbohydrate metabolic process"/>
    <property type="evidence" value="ECO:0007669"/>
    <property type="project" value="InterPro"/>
</dbReference>
<dbReference type="EC" id="2.7.1.-" evidence="2"/>
<reference evidence="2 3" key="1">
    <citation type="submission" date="2018-06" db="EMBL/GenBank/DDBJ databases">
        <authorList>
            <consortium name="Pathogen Informatics"/>
            <person name="Doyle S."/>
        </authorList>
    </citation>
    <scope>NUCLEOTIDE SEQUENCE [LARGE SCALE GENOMIC DNA]</scope>
    <source>
        <strain evidence="2 3">NCTC11224</strain>
    </source>
</reference>
<dbReference type="GO" id="GO:0016301">
    <property type="term" value="F:kinase activity"/>
    <property type="evidence" value="ECO:0007669"/>
    <property type="project" value="UniProtKB-KW"/>
</dbReference>
<organism evidence="2 3">
    <name type="scientific">Enterocloster clostridioformis</name>
    <dbReference type="NCBI Taxonomy" id="1531"/>
    <lineage>
        <taxon>Bacteria</taxon>
        <taxon>Bacillati</taxon>
        <taxon>Bacillota</taxon>
        <taxon>Clostridia</taxon>
        <taxon>Lachnospirales</taxon>
        <taxon>Lachnospiraceae</taxon>
        <taxon>Enterocloster</taxon>
    </lineage>
</organism>